<dbReference type="GO" id="GO:0006428">
    <property type="term" value="P:isoleucyl-tRNA aminoacylation"/>
    <property type="evidence" value="ECO:0007669"/>
    <property type="project" value="InterPro"/>
</dbReference>
<dbReference type="OrthoDB" id="10264412at2759"/>
<dbReference type="PROSITE" id="PS00178">
    <property type="entry name" value="AA_TRNA_LIGASE_I"/>
    <property type="match status" value="1"/>
</dbReference>
<dbReference type="NCBIfam" id="TIGR00392">
    <property type="entry name" value="ileS"/>
    <property type="match status" value="1"/>
</dbReference>
<dbReference type="CDD" id="cd07960">
    <property type="entry name" value="Anticodon_Ia_Ile_BEm"/>
    <property type="match status" value="1"/>
</dbReference>
<dbReference type="EC" id="6.1.1.5" evidence="2"/>
<keyword evidence="5 9" id="KW-0067">ATP-binding</keyword>
<evidence type="ECO:0000256" key="8">
    <source>
        <dbReference type="ARBA" id="ARBA00032665"/>
    </source>
</evidence>
<dbReference type="Gene3D" id="3.90.740.10">
    <property type="entry name" value="Valyl/Leucyl/Isoleucyl-tRNA synthetase, editing domain"/>
    <property type="match status" value="1"/>
</dbReference>
<dbReference type="Gene3D" id="1.10.10.830">
    <property type="entry name" value="Ile-tRNA synthetase CP2 domain-like"/>
    <property type="match status" value="1"/>
</dbReference>
<dbReference type="SUPFAM" id="SSF52374">
    <property type="entry name" value="Nucleotidylyl transferase"/>
    <property type="match status" value="1"/>
</dbReference>
<dbReference type="InterPro" id="IPR033708">
    <property type="entry name" value="Anticodon_Ile_BEm"/>
</dbReference>
<dbReference type="GO" id="GO:0005524">
    <property type="term" value="F:ATP binding"/>
    <property type="evidence" value="ECO:0007669"/>
    <property type="project" value="UniProtKB-KW"/>
</dbReference>
<dbReference type="RefSeq" id="XP_040626171.1">
    <property type="nucleotide sequence ID" value="XM_040775352.1"/>
</dbReference>
<accession>M5FTB3</accession>
<evidence type="ECO:0000256" key="3">
    <source>
        <dbReference type="ARBA" id="ARBA00022598"/>
    </source>
</evidence>
<dbReference type="HOGENOM" id="CLU_001493_7_2_1"/>
<dbReference type="Pfam" id="PF00133">
    <property type="entry name" value="tRNA-synt_1"/>
    <property type="match status" value="1"/>
</dbReference>
<evidence type="ECO:0000256" key="7">
    <source>
        <dbReference type="ARBA" id="ARBA00023146"/>
    </source>
</evidence>
<evidence type="ECO:0000256" key="2">
    <source>
        <dbReference type="ARBA" id="ARBA00013165"/>
    </source>
</evidence>
<dbReference type="Gene3D" id="1.10.730.20">
    <property type="match status" value="1"/>
</dbReference>
<dbReference type="Pfam" id="PF08264">
    <property type="entry name" value="Anticodon_1"/>
    <property type="match status" value="1"/>
</dbReference>
<dbReference type="CDD" id="cd00818">
    <property type="entry name" value="IleRS_core"/>
    <property type="match status" value="1"/>
</dbReference>
<reference evidence="12 13" key="1">
    <citation type="journal article" date="2012" name="Science">
        <title>The Paleozoic origin of enzymatic lignin decomposition reconstructed from 31 fungal genomes.</title>
        <authorList>
            <person name="Floudas D."/>
            <person name="Binder M."/>
            <person name="Riley R."/>
            <person name="Barry K."/>
            <person name="Blanchette R.A."/>
            <person name="Henrissat B."/>
            <person name="Martinez A.T."/>
            <person name="Otillar R."/>
            <person name="Spatafora J.W."/>
            <person name="Yadav J.S."/>
            <person name="Aerts A."/>
            <person name="Benoit I."/>
            <person name="Boyd A."/>
            <person name="Carlson A."/>
            <person name="Copeland A."/>
            <person name="Coutinho P.M."/>
            <person name="de Vries R.P."/>
            <person name="Ferreira P."/>
            <person name="Findley K."/>
            <person name="Foster B."/>
            <person name="Gaskell J."/>
            <person name="Glotzer D."/>
            <person name="Gorecki P."/>
            <person name="Heitman J."/>
            <person name="Hesse C."/>
            <person name="Hori C."/>
            <person name="Igarashi K."/>
            <person name="Jurgens J.A."/>
            <person name="Kallen N."/>
            <person name="Kersten P."/>
            <person name="Kohler A."/>
            <person name="Kuees U."/>
            <person name="Kumar T.K.A."/>
            <person name="Kuo A."/>
            <person name="LaButti K."/>
            <person name="Larrondo L.F."/>
            <person name="Lindquist E."/>
            <person name="Ling A."/>
            <person name="Lombard V."/>
            <person name="Lucas S."/>
            <person name="Lundell T."/>
            <person name="Martin R."/>
            <person name="McLaughlin D.J."/>
            <person name="Morgenstern I."/>
            <person name="Morin E."/>
            <person name="Murat C."/>
            <person name="Nagy L.G."/>
            <person name="Nolan M."/>
            <person name="Ohm R.A."/>
            <person name="Patyshakuliyeva A."/>
            <person name="Rokas A."/>
            <person name="Ruiz-Duenas F.J."/>
            <person name="Sabat G."/>
            <person name="Salamov A."/>
            <person name="Samejima M."/>
            <person name="Schmutz J."/>
            <person name="Slot J.C."/>
            <person name="St John F."/>
            <person name="Stenlid J."/>
            <person name="Sun H."/>
            <person name="Sun S."/>
            <person name="Syed K."/>
            <person name="Tsang A."/>
            <person name="Wiebenga A."/>
            <person name="Young D."/>
            <person name="Pisabarro A."/>
            <person name="Eastwood D.C."/>
            <person name="Martin F."/>
            <person name="Cullen D."/>
            <person name="Grigoriev I.V."/>
            <person name="Hibbett D.S."/>
        </authorList>
    </citation>
    <scope>NUCLEOTIDE SEQUENCE [LARGE SCALE GENOMIC DNA]</scope>
    <source>
        <strain evidence="12 13">DJM-731 SS1</strain>
    </source>
</reference>
<dbReference type="Gene3D" id="3.40.50.620">
    <property type="entry name" value="HUPs"/>
    <property type="match status" value="2"/>
</dbReference>
<evidence type="ECO:0000256" key="5">
    <source>
        <dbReference type="ARBA" id="ARBA00022840"/>
    </source>
</evidence>
<dbReference type="InterPro" id="IPR013155">
    <property type="entry name" value="M/V/L/I-tRNA-synth_anticd-bd"/>
</dbReference>
<dbReference type="InterPro" id="IPR002301">
    <property type="entry name" value="Ile-tRNA-ligase"/>
</dbReference>
<dbReference type="GO" id="GO:0032543">
    <property type="term" value="P:mitochondrial translation"/>
    <property type="evidence" value="ECO:0007669"/>
    <property type="project" value="TreeGrafter"/>
</dbReference>
<dbReference type="InterPro" id="IPR014729">
    <property type="entry name" value="Rossmann-like_a/b/a_fold"/>
</dbReference>
<dbReference type="InterPro" id="IPR009008">
    <property type="entry name" value="Val/Leu/Ile-tRNA-synth_edit"/>
</dbReference>
<gene>
    <name evidence="12" type="ORF">DACRYDRAFT_56058</name>
</gene>
<dbReference type="GO" id="GO:0000049">
    <property type="term" value="F:tRNA binding"/>
    <property type="evidence" value="ECO:0007669"/>
    <property type="project" value="InterPro"/>
</dbReference>
<dbReference type="PANTHER" id="PTHR42765:SF1">
    <property type="entry name" value="ISOLEUCINE--TRNA LIGASE, MITOCHONDRIAL"/>
    <property type="match status" value="1"/>
</dbReference>
<dbReference type="PANTHER" id="PTHR42765">
    <property type="entry name" value="SOLEUCYL-TRNA SYNTHETASE"/>
    <property type="match status" value="1"/>
</dbReference>
<dbReference type="InterPro" id="IPR023585">
    <property type="entry name" value="Ile-tRNA-ligase_type1"/>
</dbReference>
<comment type="similarity">
    <text evidence="1 9">Belongs to the class-I aminoacyl-tRNA synthetase family.</text>
</comment>
<proteinExistence type="inferred from homology"/>
<evidence type="ECO:0000313" key="12">
    <source>
        <dbReference type="EMBL" id="EJT99273.1"/>
    </source>
</evidence>
<dbReference type="GO" id="GO:0002161">
    <property type="term" value="F:aminoacyl-tRNA deacylase activity"/>
    <property type="evidence" value="ECO:0007669"/>
    <property type="project" value="InterPro"/>
</dbReference>
<evidence type="ECO:0000256" key="1">
    <source>
        <dbReference type="ARBA" id="ARBA00005594"/>
    </source>
</evidence>
<dbReference type="SUPFAM" id="SSF50677">
    <property type="entry name" value="ValRS/IleRS/LeuRS editing domain"/>
    <property type="match status" value="1"/>
</dbReference>
<dbReference type="InterPro" id="IPR050081">
    <property type="entry name" value="Ile-tRNA_ligase"/>
</dbReference>
<evidence type="ECO:0000256" key="9">
    <source>
        <dbReference type="RuleBase" id="RU363035"/>
    </source>
</evidence>
<dbReference type="EMBL" id="JH795870">
    <property type="protein sequence ID" value="EJT99273.1"/>
    <property type="molecule type" value="Genomic_DNA"/>
</dbReference>
<dbReference type="InterPro" id="IPR009080">
    <property type="entry name" value="tRNAsynth_Ia_anticodon-bd"/>
</dbReference>
<feature type="domain" description="Methionyl/Valyl/Leucyl/Isoleucyl-tRNA synthetase anticodon-binding" evidence="11">
    <location>
        <begin position="757"/>
        <end position="927"/>
    </location>
</feature>
<keyword evidence="7 9" id="KW-0030">Aminoacyl-tRNA synthetase</keyword>
<keyword evidence="6 9" id="KW-0648">Protein biosynthesis</keyword>
<keyword evidence="4 9" id="KW-0547">Nucleotide-binding</keyword>
<evidence type="ECO:0000313" key="13">
    <source>
        <dbReference type="Proteomes" id="UP000030653"/>
    </source>
</evidence>
<name>M5FTB3_DACPD</name>
<dbReference type="PRINTS" id="PR00984">
    <property type="entry name" value="TRNASYNTHILE"/>
</dbReference>
<protein>
    <recommendedName>
        <fullName evidence="2">isoleucine--tRNA ligase</fullName>
        <ecNumber evidence="2">6.1.1.5</ecNumber>
    </recommendedName>
    <alternativeName>
        <fullName evidence="8">Isoleucyl-tRNA synthetase</fullName>
    </alternativeName>
</protein>
<evidence type="ECO:0000259" key="10">
    <source>
        <dbReference type="Pfam" id="PF00133"/>
    </source>
</evidence>
<evidence type="ECO:0000256" key="4">
    <source>
        <dbReference type="ARBA" id="ARBA00022741"/>
    </source>
</evidence>
<keyword evidence="13" id="KW-1185">Reference proteome</keyword>
<dbReference type="InterPro" id="IPR001412">
    <property type="entry name" value="aa-tRNA-synth_I_CS"/>
</dbReference>
<dbReference type="Proteomes" id="UP000030653">
    <property type="component" value="Unassembled WGS sequence"/>
</dbReference>
<dbReference type="GO" id="GO:0005739">
    <property type="term" value="C:mitochondrion"/>
    <property type="evidence" value="ECO:0007669"/>
    <property type="project" value="TreeGrafter"/>
</dbReference>
<dbReference type="GeneID" id="63690414"/>
<feature type="domain" description="Aminoacyl-tRNA synthetase class Ia" evidence="10">
    <location>
        <begin position="77"/>
        <end position="709"/>
    </location>
</feature>
<keyword evidence="3 9" id="KW-0436">Ligase</keyword>
<evidence type="ECO:0000256" key="6">
    <source>
        <dbReference type="ARBA" id="ARBA00022917"/>
    </source>
</evidence>
<sequence length="1024" mass="115541">MGSGRAFVRRVAHPVVRNQARLASTAQGQAIKKFINHGDDTPGLSCKDYSKTLHLPRPPIPPYAKVTEIAEAYSERTTAALYRQQWEERKDKEFFILHDGPPYANGHLHIGHAVNKILKDIINRFQLLQGKRVHYSAGWDCHGLPIENKALVGLDPSASPTKIRQVSRHYASVSVNIQRREFEQMKILADFSDPWTYRTYDKEYEIRQLRVFQQMVKKGLIVRRYRPIWWSPASGTALAEGELVYDDSHKSKSVYVKFPIKREDMSPELRKGFDSTLLEDLNFLVWTTTPWTLPSNMAVAINEEIDYVIARGEHNIIIAADAVEPLPDKMGTSLGSDILGTKYHHYYQKPDAPPNPVFSARWVKADSGTGVVHCAPGHGADDYFTMTSAGLLEDHPLVSPVDGKGEYTEDILGHVPHSRLGGSLIGRSVQDKGNEEVLRQLREAGRSIHVKQIKHKYPYDWKTKTPVITRATSQWFASIADVKEKALKVLENVKFHPEAGRARLESFIRERSEWCISRQRNWGVPIPALHDIATDEAYLSAESLDHIIPVLEKHGIDYWWEGPVEDFIPPHLQGKNLRKGTDTMDVWFDSGSSWSLLGNLHGEKQEGGPRISDVCLEGSDQHRGWFQSLLLTRIIAAAEGEETAPYKTVITHGFVLDEHGRKMSKSDGNVISPLAVINGTEQKSKLPVYGADVLRLWTASADYTDDMAIGQNILKQSAESYRKLRNSARFMLGVLAIPNKGPVDQLQSTKPGMGLIERWIMDRLYQTERTCREAYERYQFHRVVHALTDFSTISLSAQYFSFRKDAIYCDAQDQTRAAIVTVMKNLLHVYKGLLAPILPLVAEEIHEAEQKIIRASQVSRAEELTLEKRLNKESVFMQPWPVVDSAWEDTEARETMEILLAIRSSVLGLLEKARAGKGLGSSDEAVVYLADASSGAAPHHVFQLLQTHEPLLSTVFGTSYAWTTSQIPNNTDQNAWEFTDNIEISQCPLTITVRGSPKTKCPRCWKWTKPSKDALCERCTKALM</sequence>
<dbReference type="STRING" id="1858805.M5FTB3"/>
<dbReference type="HAMAP" id="MF_02002">
    <property type="entry name" value="Ile_tRNA_synth_type1"/>
    <property type="match status" value="1"/>
</dbReference>
<dbReference type="GO" id="GO:0004822">
    <property type="term" value="F:isoleucine-tRNA ligase activity"/>
    <property type="evidence" value="ECO:0007669"/>
    <property type="project" value="UniProtKB-EC"/>
</dbReference>
<dbReference type="AlphaFoldDB" id="M5FTB3"/>
<organism evidence="12 13">
    <name type="scientific">Dacryopinax primogenitus (strain DJM 731)</name>
    <name type="common">Brown rot fungus</name>
    <dbReference type="NCBI Taxonomy" id="1858805"/>
    <lineage>
        <taxon>Eukaryota</taxon>
        <taxon>Fungi</taxon>
        <taxon>Dikarya</taxon>
        <taxon>Basidiomycota</taxon>
        <taxon>Agaricomycotina</taxon>
        <taxon>Dacrymycetes</taxon>
        <taxon>Dacrymycetales</taxon>
        <taxon>Dacrymycetaceae</taxon>
        <taxon>Dacryopinax</taxon>
    </lineage>
</organism>
<dbReference type="InterPro" id="IPR002300">
    <property type="entry name" value="aa-tRNA-synth_Ia"/>
</dbReference>
<dbReference type="OMA" id="HCWRCKT"/>
<dbReference type="SUPFAM" id="SSF47323">
    <property type="entry name" value="Anticodon-binding domain of a subclass of class I aminoacyl-tRNA synthetases"/>
    <property type="match status" value="1"/>
</dbReference>
<evidence type="ECO:0000259" key="11">
    <source>
        <dbReference type="Pfam" id="PF08264"/>
    </source>
</evidence>